<accession>A0AAE4R2S5</accession>
<dbReference type="EMBL" id="JAWLKI010000001">
    <property type="protein sequence ID" value="MDV6306133.1"/>
    <property type="molecule type" value="Genomic_DNA"/>
</dbReference>
<dbReference type="GeneID" id="77173020"/>
<keyword evidence="1" id="KW-0472">Membrane</keyword>
<feature type="transmembrane region" description="Helical" evidence="1">
    <location>
        <begin position="59"/>
        <end position="79"/>
    </location>
</feature>
<dbReference type="Proteomes" id="UP001185922">
    <property type="component" value="Unassembled WGS sequence"/>
</dbReference>
<evidence type="ECO:0000313" key="2">
    <source>
        <dbReference type="EMBL" id="MDV6306133.1"/>
    </source>
</evidence>
<comment type="caution">
    <text evidence="3">The sequence shown here is derived from an EMBL/GenBank/DDBJ whole genome shotgun (WGS) entry which is preliminary data.</text>
</comment>
<feature type="transmembrane region" description="Helical" evidence="1">
    <location>
        <begin position="21"/>
        <end position="39"/>
    </location>
</feature>
<evidence type="ECO:0000313" key="3">
    <source>
        <dbReference type="EMBL" id="MDV6310692.1"/>
    </source>
</evidence>
<gene>
    <name evidence="2" type="ORF">R3P94_02040</name>
    <name evidence="3" type="ORF">R3Q15_02050</name>
</gene>
<organism evidence="3 5">
    <name type="scientific">Gordonia amicalis</name>
    <dbReference type="NCBI Taxonomy" id="89053"/>
    <lineage>
        <taxon>Bacteria</taxon>
        <taxon>Bacillati</taxon>
        <taxon>Actinomycetota</taxon>
        <taxon>Actinomycetes</taxon>
        <taxon>Mycobacteriales</taxon>
        <taxon>Gordoniaceae</taxon>
        <taxon>Gordonia</taxon>
    </lineage>
</organism>
<evidence type="ECO:0000313" key="4">
    <source>
        <dbReference type="Proteomes" id="UP001185779"/>
    </source>
</evidence>
<keyword evidence="1" id="KW-0812">Transmembrane</keyword>
<keyword evidence="1" id="KW-1133">Transmembrane helix</keyword>
<protein>
    <submittedName>
        <fullName evidence="3">Uncharacterized protein</fullName>
    </submittedName>
</protein>
<feature type="transmembrane region" description="Helical" evidence="1">
    <location>
        <begin position="91"/>
        <end position="114"/>
    </location>
</feature>
<evidence type="ECO:0000256" key="1">
    <source>
        <dbReference type="SAM" id="Phobius"/>
    </source>
</evidence>
<feature type="transmembrane region" description="Helical" evidence="1">
    <location>
        <begin position="120"/>
        <end position="137"/>
    </location>
</feature>
<evidence type="ECO:0000313" key="5">
    <source>
        <dbReference type="Proteomes" id="UP001185922"/>
    </source>
</evidence>
<keyword evidence="4" id="KW-1185">Reference proteome</keyword>
<proteinExistence type="predicted"/>
<dbReference type="RefSeq" id="WP_024497116.1">
    <property type="nucleotide sequence ID" value="NZ_CP091855.1"/>
</dbReference>
<dbReference type="Proteomes" id="UP001185779">
    <property type="component" value="Unassembled WGS sequence"/>
</dbReference>
<dbReference type="AlphaFoldDB" id="A0AAE4R2S5"/>
<reference evidence="3 4" key="1">
    <citation type="submission" date="2023-10" db="EMBL/GenBank/DDBJ databases">
        <title>Development of a sustainable strategy for remediation of hydrocarbon-contaminated territories based on the waste exchange concept.</title>
        <authorList>
            <person name="Krivoruchko A."/>
        </authorList>
    </citation>
    <scope>NUCLEOTIDE SEQUENCE</scope>
    <source>
        <strain evidence="2 4">IEGM 1266</strain>
        <strain evidence="3">IEGM 1279</strain>
    </source>
</reference>
<name>A0AAE4R2S5_9ACTN</name>
<sequence>MAESRRADGTLRTFASRRPEWFAVLTTLAYALPLLGLRLLDPEAADVTASASPAQFVQFAWMVLVPAVLLTALGCWGAAGFTGRPTWRSLVLLLPLILLYVVVPVIVLVIPALSEFADHSLGYFALVAVAAVAVGFGDEATFRGVIRHWSSSPLSVRSGRSYYRRGVLARTSSPW</sequence>
<dbReference type="EMBL" id="JAWLKH010000001">
    <property type="protein sequence ID" value="MDV6310692.1"/>
    <property type="molecule type" value="Genomic_DNA"/>
</dbReference>